<dbReference type="InterPro" id="IPR018488">
    <property type="entry name" value="cNMP-bd_CS"/>
</dbReference>
<gene>
    <name evidence="7" type="ORF">FP2506_13314</name>
</gene>
<evidence type="ECO:0000259" key="5">
    <source>
        <dbReference type="PROSITE" id="PS50042"/>
    </source>
</evidence>
<evidence type="ECO:0000256" key="3">
    <source>
        <dbReference type="ARBA" id="ARBA00023163"/>
    </source>
</evidence>
<dbReference type="GO" id="GO:0005829">
    <property type="term" value="C:cytosol"/>
    <property type="evidence" value="ECO:0007669"/>
    <property type="project" value="TreeGrafter"/>
</dbReference>
<dbReference type="GO" id="GO:0003700">
    <property type="term" value="F:DNA-binding transcription factor activity"/>
    <property type="evidence" value="ECO:0007669"/>
    <property type="project" value="TreeGrafter"/>
</dbReference>
<evidence type="ECO:0000256" key="2">
    <source>
        <dbReference type="ARBA" id="ARBA00023125"/>
    </source>
</evidence>
<dbReference type="SMART" id="SM00100">
    <property type="entry name" value="cNMP"/>
    <property type="match status" value="1"/>
</dbReference>
<dbReference type="InterPro" id="IPR018490">
    <property type="entry name" value="cNMP-bd_dom_sf"/>
</dbReference>
<dbReference type="CDD" id="cd00038">
    <property type="entry name" value="CAP_ED"/>
    <property type="match status" value="1"/>
</dbReference>
<keyword evidence="2" id="KW-0238">DNA-binding</keyword>
<organism evidence="7 8">
    <name type="scientific">Fulvimarina pelagi HTCC2506</name>
    <dbReference type="NCBI Taxonomy" id="314231"/>
    <lineage>
        <taxon>Bacteria</taxon>
        <taxon>Pseudomonadati</taxon>
        <taxon>Pseudomonadota</taxon>
        <taxon>Alphaproteobacteria</taxon>
        <taxon>Hyphomicrobiales</taxon>
        <taxon>Aurantimonadaceae</taxon>
        <taxon>Fulvimarina</taxon>
    </lineage>
</organism>
<dbReference type="GO" id="GO:0003677">
    <property type="term" value="F:DNA binding"/>
    <property type="evidence" value="ECO:0007669"/>
    <property type="project" value="UniProtKB-KW"/>
</dbReference>
<proteinExistence type="predicted"/>
<dbReference type="Proteomes" id="UP000004310">
    <property type="component" value="Unassembled WGS sequence"/>
</dbReference>
<reference evidence="7 8" key="1">
    <citation type="journal article" date="2010" name="J. Bacteriol.">
        <title>Genome sequence of Fulvimarina pelagi HTCC2506T, a Mn(II)-oxidizing alphaproteobacterium possessing an aerobic anoxygenic photosynthetic gene cluster and Xanthorhodopsin.</title>
        <authorList>
            <person name="Kang I."/>
            <person name="Oh H.M."/>
            <person name="Lim S.I."/>
            <person name="Ferriera S."/>
            <person name="Giovannoni S.J."/>
            <person name="Cho J.C."/>
        </authorList>
    </citation>
    <scope>NUCLEOTIDE SEQUENCE [LARGE SCALE GENOMIC DNA]</scope>
    <source>
        <strain evidence="7 8">HTCC2506</strain>
    </source>
</reference>
<evidence type="ECO:0000313" key="8">
    <source>
        <dbReference type="Proteomes" id="UP000004310"/>
    </source>
</evidence>
<dbReference type="SUPFAM" id="SSF51206">
    <property type="entry name" value="cAMP-binding domain-like"/>
    <property type="match status" value="1"/>
</dbReference>
<dbReference type="InterPro" id="IPR036390">
    <property type="entry name" value="WH_DNA-bd_sf"/>
</dbReference>
<dbReference type="InterPro" id="IPR014710">
    <property type="entry name" value="RmlC-like_jellyroll"/>
</dbReference>
<dbReference type="PROSITE" id="PS00889">
    <property type="entry name" value="CNMP_BINDING_2"/>
    <property type="match status" value="1"/>
</dbReference>
<accession>Q0FXM0</accession>
<dbReference type="InterPro" id="IPR000595">
    <property type="entry name" value="cNMP-bd_dom"/>
</dbReference>
<dbReference type="InterPro" id="IPR036388">
    <property type="entry name" value="WH-like_DNA-bd_sf"/>
</dbReference>
<dbReference type="eggNOG" id="COG0664">
    <property type="taxonomic scope" value="Bacteria"/>
</dbReference>
<dbReference type="Gene3D" id="1.10.10.10">
    <property type="entry name" value="Winged helix-like DNA-binding domain superfamily/Winged helix DNA-binding domain"/>
    <property type="match status" value="1"/>
</dbReference>
<feature type="region of interest" description="Disordered" evidence="4">
    <location>
        <begin position="1"/>
        <end position="23"/>
    </location>
</feature>
<dbReference type="EMBL" id="AATP01000013">
    <property type="protein sequence ID" value="EAU39716.1"/>
    <property type="molecule type" value="Genomic_DNA"/>
</dbReference>
<feature type="domain" description="Cyclic nucleotide-binding" evidence="5">
    <location>
        <begin position="34"/>
        <end position="154"/>
    </location>
</feature>
<dbReference type="AlphaFoldDB" id="Q0FXM0"/>
<dbReference type="SMART" id="SM00419">
    <property type="entry name" value="HTH_CRP"/>
    <property type="match status" value="1"/>
</dbReference>
<dbReference type="PROSITE" id="PS51063">
    <property type="entry name" value="HTH_CRP_2"/>
    <property type="match status" value="1"/>
</dbReference>
<dbReference type="PROSITE" id="PS50042">
    <property type="entry name" value="CNMP_BINDING_3"/>
    <property type="match status" value="1"/>
</dbReference>
<name>Q0FXM0_9HYPH</name>
<evidence type="ECO:0000256" key="1">
    <source>
        <dbReference type="ARBA" id="ARBA00023015"/>
    </source>
</evidence>
<dbReference type="InterPro" id="IPR050397">
    <property type="entry name" value="Env_Response_Regulators"/>
</dbReference>
<protein>
    <submittedName>
        <fullName evidence="7">Putative catabolite gene activator</fullName>
    </submittedName>
</protein>
<dbReference type="STRING" id="217511.GCA_001463845_02488"/>
<dbReference type="HOGENOM" id="CLU_075053_3_5_5"/>
<dbReference type="Gene3D" id="2.60.120.10">
    <property type="entry name" value="Jelly Rolls"/>
    <property type="match status" value="1"/>
</dbReference>
<feature type="domain" description="HTH crp-type" evidence="6">
    <location>
        <begin position="168"/>
        <end position="240"/>
    </location>
</feature>
<evidence type="ECO:0000259" key="6">
    <source>
        <dbReference type="PROSITE" id="PS51063"/>
    </source>
</evidence>
<keyword evidence="1" id="KW-0805">Transcription regulation</keyword>
<evidence type="ECO:0000256" key="4">
    <source>
        <dbReference type="SAM" id="MobiDB-lite"/>
    </source>
</evidence>
<dbReference type="Pfam" id="PF00027">
    <property type="entry name" value="cNMP_binding"/>
    <property type="match status" value="1"/>
</dbReference>
<keyword evidence="3" id="KW-0804">Transcription</keyword>
<dbReference type="PANTHER" id="PTHR24567">
    <property type="entry name" value="CRP FAMILY TRANSCRIPTIONAL REGULATORY PROTEIN"/>
    <property type="match status" value="1"/>
</dbReference>
<evidence type="ECO:0000313" key="7">
    <source>
        <dbReference type="EMBL" id="EAU39716.1"/>
    </source>
</evidence>
<dbReference type="InterPro" id="IPR012318">
    <property type="entry name" value="HTH_CRP"/>
</dbReference>
<comment type="caution">
    <text evidence="7">The sequence shown here is derived from an EMBL/GenBank/DDBJ whole genome shotgun (WGS) entry which is preliminary data.</text>
</comment>
<dbReference type="Pfam" id="PF13545">
    <property type="entry name" value="HTH_Crp_2"/>
    <property type="match status" value="1"/>
</dbReference>
<keyword evidence="8" id="KW-1185">Reference proteome</keyword>
<sequence length="249" mass="27221">MFGTTSSQAKGRAMTGTASEDLGAREKSLSKTLLFQALEPAARRDLSTYAFTRTHGAGDPIFAAGDEGRAMMAIVTGQVRISLVTPNAREVVLADLHTDEVFGEIALLDGGERSADARALTNVTLLVLERRDVMKVLKAYPESALKLLELLCARIRRSDERMAELAFLDISTRLARALLRILDGPNRTGRKGIQRLSLSQTEMAQMIGSGREPVNRCLKGWERRGVVELKDGWLVVSDRGALELLAAQE</sequence>
<dbReference type="SUPFAM" id="SSF46785">
    <property type="entry name" value="Winged helix' DNA-binding domain"/>
    <property type="match status" value="1"/>
</dbReference>
<dbReference type="PANTHER" id="PTHR24567:SF68">
    <property type="entry name" value="DNA-BINDING TRANSCRIPTIONAL DUAL REGULATOR CRP"/>
    <property type="match status" value="1"/>
</dbReference>